<dbReference type="InterPro" id="IPR023549">
    <property type="entry name" value="Subtilisin_inhibitor"/>
</dbReference>
<dbReference type="GO" id="GO:0005576">
    <property type="term" value="C:extracellular region"/>
    <property type="evidence" value="ECO:0007669"/>
    <property type="project" value="UniProtKB-SubCell"/>
</dbReference>
<comment type="caution">
    <text evidence="11">The sequence shown here is derived from an EMBL/GenBank/DDBJ whole genome shotgun (WGS) entry which is preliminary data.</text>
</comment>
<evidence type="ECO:0000256" key="4">
    <source>
        <dbReference type="ARBA" id="ARBA00022525"/>
    </source>
</evidence>
<evidence type="ECO:0000256" key="1">
    <source>
        <dbReference type="ARBA" id="ARBA00004613"/>
    </source>
</evidence>
<evidence type="ECO:0000313" key="11">
    <source>
        <dbReference type="EMBL" id="RZU75693.1"/>
    </source>
</evidence>
<dbReference type="AlphaFoldDB" id="A0A4Q8BEP5"/>
<evidence type="ECO:0000256" key="3">
    <source>
        <dbReference type="ARBA" id="ARBA00011738"/>
    </source>
</evidence>
<evidence type="ECO:0000256" key="8">
    <source>
        <dbReference type="RuleBase" id="RU003471"/>
    </source>
</evidence>
<keyword evidence="9" id="KW-0732">Signal</keyword>
<dbReference type="InterPro" id="IPR036819">
    <property type="entry name" value="Subtilisin_inhibitor-like_sf"/>
</dbReference>
<dbReference type="SUPFAM" id="SSF55399">
    <property type="entry name" value="Subtilisin inhibitor"/>
    <property type="match status" value="1"/>
</dbReference>
<dbReference type="Pfam" id="PF00720">
    <property type="entry name" value="SSI"/>
    <property type="match status" value="1"/>
</dbReference>
<dbReference type="Gene3D" id="3.30.350.10">
    <property type="entry name" value="Subtilisin inhibitor-like"/>
    <property type="match status" value="1"/>
</dbReference>
<dbReference type="OrthoDB" id="4567948at2"/>
<evidence type="ECO:0000259" key="10">
    <source>
        <dbReference type="Pfam" id="PF00720"/>
    </source>
</evidence>
<dbReference type="PRINTS" id="PR00294">
    <property type="entry name" value="SSBTLNINHBTR"/>
</dbReference>
<keyword evidence="6 8" id="KW-0722">Serine protease inhibitor</keyword>
<keyword evidence="4" id="KW-0964">Secreted</keyword>
<evidence type="ECO:0000256" key="5">
    <source>
        <dbReference type="ARBA" id="ARBA00022690"/>
    </source>
</evidence>
<feature type="domain" description="Subtilisin inhibitor" evidence="10">
    <location>
        <begin position="41"/>
        <end position="124"/>
    </location>
</feature>
<comment type="subcellular location">
    <subcellularLocation>
        <location evidence="1">Secreted</location>
    </subcellularLocation>
</comment>
<accession>A0A4Q8BEP5</accession>
<proteinExistence type="inferred from homology"/>
<dbReference type="EMBL" id="SHLD01000001">
    <property type="protein sequence ID" value="RZU75693.1"/>
    <property type="molecule type" value="Genomic_DNA"/>
</dbReference>
<organism evidence="11 12">
    <name type="scientific">Micromonospora kangleipakensis</name>
    <dbReference type="NCBI Taxonomy" id="1077942"/>
    <lineage>
        <taxon>Bacteria</taxon>
        <taxon>Bacillati</taxon>
        <taxon>Actinomycetota</taxon>
        <taxon>Actinomycetes</taxon>
        <taxon>Micromonosporales</taxon>
        <taxon>Micromonosporaceae</taxon>
        <taxon>Micromonospora</taxon>
    </lineage>
</organism>
<dbReference type="RefSeq" id="WP_130335876.1">
    <property type="nucleotide sequence ID" value="NZ_SHLD01000001.1"/>
</dbReference>
<evidence type="ECO:0000256" key="9">
    <source>
        <dbReference type="SAM" id="SignalP"/>
    </source>
</evidence>
<evidence type="ECO:0000256" key="2">
    <source>
        <dbReference type="ARBA" id="ARBA00010472"/>
    </source>
</evidence>
<dbReference type="GO" id="GO:0004867">
    <property type="term" value="F:serine-type endopeptidase inhibitor activity"/>
    <property type="evidence" value="ECO:0007669"/>
    <property type="project" value="UniProtKB-KW"/>
</dbReference>
<keyword evidence="12" id="KW-1185">Reference proteome</keyword>
<gene>
    <name evidence="11" type="ORF">EV384_4253</name>
</gene>
<name>A0A4Q8BEP5_9ACTN</name>
<feature type="chain" id="PRO_5039378852" evidence="9">
    <location>
        <begin position="24"/>
        <end position="138"/>
    </location>
</feature>
<comment type="similarity">
    <text evidence="2 8">Belongs to the protease inhibitor I16 (SSI) family.</text>
</comment>
<keyword evidence="7" id="KW-1015">Disulfide bond</keyword>
<comment type="subunit">
    <text evidence="3">Homodimer.</text>
</comment>
<evidence type="ECO:0000313" key="12">
    <source>
        <dbReference type="Proteomes" id="UP000294114"/>
    </source>
</evidence>
<protein>
    <submittedName>
        <fullName evidence="11">Subtilisin inhibitor-like</fullName>
    </submittedName>
</protein>
<dbReference type="InterPro" id="IPR000691">
    <property type="entry name" value="Prot_inh_I16_SSI"/>
</dbReference>
<reference evidence="11 12" key="1">
    <citation type="submission" date="2019-02" db="EMBL/GenBank/DDBJ databases">
        <title>Sequencing the genomes of 1000 actinobacteria strains.</title>
        <authorList>
            <person name="Klenk H.-P."/>
        </authorList>
    </citation>
    <scope>NUCLEOTIDE SEQUENCE [LARGE SCALE GENOMIC DNA]</scope>
    <source>
        <strain evidence="11 12">DSM 45612</strain>
    </source>
</reference>
<evidence type="ECO:0000256" key="6">
    <source>
        <dbReference type="ARBA" id="ARBA00022900"/>
    </source>
</evidence>
<feature type="signal peptide" evidence="9">
    <location>
        <begin position="1"/>
        <end position="23"/>
    </location>
</feature>
<sequence>MPFARHATALALAATLGGLAVVAAPHPGAAGAVPRPGPETPSVLLLTVDPPPAGPRATVLVCGPAGGLHPDPTTACRLVARVDGDLAALDVEPGPCTLEHAPLTVRAVGFWQDRSVAYTRTFDNRCALRRGTGALFDF</sequence>
<dbReference type="Proteomes" id="UP000294114">
    <property type="component" value="Unassembled WGS sequence"/>
</dbReference>
<keyword evidence="5 8" id="KW-0646">Protease inhibitor</keyword>
<evidence type="ECO:0000256" key="7">
    <source>
        <dbReference type="ARBA" id="ARBA00023157"/>
    </source>
</evidence>